<evidence type="ECO:0000313" key="1">
    <source>
        <dbReference type="EMBL" id="QJA94210.1"/>
    </source>
</evidence>
<protein>
    <submittedName>
        <fullName evidence="1">Uncharacterized protein</fullName>
    </submittedName>
</protein>
<accession>A0A6M3LH79</accession>
<dbReference type="EMBL" id="MT143212">
    <property type="protein sequence ID" value="QJA94210.1"/>
    <property type="molecule type" value="Genomic_DNA"/>
</dbReference>
<name>A0A6M3LH79_9ZZZZ</name>
<reference evidence="1" key="1">
    <citation type="submission" date="2020-03" db="EMBL/GenBank/DDBJ databases">
        <title>The deep terrestrial virosphere.</title>
        <authorList>
            <person name="Holmfeldt K."/>
            <person name="Nilsson E."/>
            <person name="Simone D."/>
            <person name="Lopez-Fernandez M."/>
            <person name="Wu X."/>
            <person name="de Brujin I."/>
            <person name="Lundin D."/>
            <person name="Andersson A."/>
            <person name="Bertilsson S."/>
            <person name="Dopson M."/>
        </authorList>
    </citation>
    <scope>NUCLEOTIDE SEQUENCE</scope>
    <source>
        <strain evidence="1">MM415B03933</strain>
    </source>
</reference>
<proteinExistence type="predicted"/>
<organism evidence="1">
    <name type="scientific">viral metagenome</name>
    <dbReference type="NCBI Taxonomy" id="1070528"/>
    <lineage>
        <taxon>unclassified sequences</taxon>
        <taxon>metagenomes</taxon>
        <taxon>organismal metagenomes</taxon>
    </lineage>
</organism>
<gene>
    <name evidence="1" type="ORF">MM415B03933_0012</name>
</gene>
<dbReference type="AlphaFoldDB" id="A0A6M3LH79"/>
<sequence length="57" mass="6717">MFNELSPKAYNIVVSFEAFMSELSFRHRIDYKEPMRVIAERFLNDIVGFESRGKKDG</sequence>